<name>A0ABV9SP30_9ACTN</name>
<evidence type="ECO:0000313" key="2">
    <source>
        <dbReference type="EMBL" id="MFC4866782.1"/>
    </source>
</evidence>
<feature type="transmembrane region" description="Helical" evidence="1">
    <location>
        <begin position="34"/>
        <end position="54"/>
    </location>
</feature>
<dbReference type="RefSeq" id="WP_344143322.1">
    <property type="nucleotide sequence ID" value="NZ_BAAAQI010000007.1"/>
</dbReference>
<sequence length="73" mass="7917">MAKLLVSLHLKTREMIISRLTAPRGDRGASILEYAAVIILVGGVAVAIMQLEVFNDIPTTISRSIQNVLDPSE</sequence>
<keyword evidence="1" id="KW-0812">Transmembrane</keyword>
<organism evidence="2 3">
    <name type="scientific">Streptomonospora arabica</name>
    <dbReference type="NCBI Taxonomy" id="412417"/>
    <lineage>
        <taxon>Bacteria</taxon>
        <taxon>Bacillati</taxon>
        <taxon>Actinomycetota</taxon>
        <taxon>Actinomycetes</taxon>
        <taxon>Streptosporangiales</taxon>
        <taxon>Nocardiopsidaceae</taxon>
        <taxon>Streptomonospora</taxon>
    </lineage>
</organism>
<keyword evidence="1" id="KW-0472">Membrane</keyword>
<protein>
    <recommendedName>
        <fullName evidence="4">Flp family type IVb pilin</fullName>
    </recommendedName>
</protein>
<reference evidence="3" key="1">
    <citation type="journal article" date="2019" name="Int. J. Syst. Evol. Microbiol.">
        <title>The Global Catalogue of Microorganisms (GCM) 10K type strain sequencing project: providing services to taxonomists for standard genome sequencing and annotation.</title>
        <authorList>
            <consortium name="The Broad Institute Genomics Platform"/>
            <consortium name="The Broad Institute Genome Sequencing Center for Infectious Disease"/>
            <person name="Wu L."/>
            <person name="Ma J."/>
        </authorList>
    </citation>
    <scope>NUCLEOTIDE SEQUENCE [LARGE SCALE GENOMIC DNA]</scope>
    <source>
        <strain evidence="3">CGMCC 4.7304</strain>
    </source>
</reference>
<evidence type="ECO:0000313" key="3">
    <source>
        <dbReference type="Proteomes" id="UP001595858"/>
    </source>
</evidence>
<dbReference type="Proteomes" id="UP001595858">
    <property type="component" value="Unassembled WGS sequence"/>
</dbReference>
<dbReference type="EMBL" id="JBHSIY010000006">
    <property type="protein sequence ID" value="MFC4866782.1"/>
    <property type="molecule type" value="Genomic_DNA"/>
</dbReference>
<keyword evidence="1" id="KW-1133">Transmembrane helix</keyword>
<evidence type="ECO:0008006" key="4">
    <source>
        <dbReference type="Google" id="ProtNLM"/>
    </source>
</evidence>
<gene>
    <name evidence="2" type="ORF">ACFPCZ_09075</name>
</gene>
<evidence type="ECO:0000256" key="1">
    <source>
        <dbReference type="SAM" id="Phobius"/>
    </source>
</evidence>
<comment type="caution">
    <text evidence="2">The sequence shown here is derived from an EMBL/GenBank/DDBJ whole genome shotgun (WGS) entry which is preliminary data.</text>
</comment>
<proteinExistence type="predicted"/>
<accession>A0ABV9SP30</accession>
<keyword evidence="3" id="KW-1185">Reference proteome</keyword>